<dbReference type="Proteomes" id="UP000010078">
    <property type="component" value="Chromosome"/>
</dbReference>
<dbReference type="KEGG" id="hpyk:HPAKL86_01045"/>
<organism evidence="1 2">
    <name type="scientific">Helicobacter pylori Aklavik86</name>
    <dbReference type="NCBI Taxonomy" id="1055532"/>
    <lineage>
        <taxon>Bacteria</taxon>
        <taxon>Pseudomonadati</taxon>
        <taxon>Campylobacterota</taxon>
        <taxon>Epsilonproteobacteria</taxon>
        <taxon>Campylobacterales</taxon>
        <taxon>Helicobacteraceae</taxon>
        <taxon>Helicobacter</taxon>
    </lineage>
</organism>
<dbReference type="EMBL" id="CP003476">
    <property type="protein sequence ID" value="AFX89235.1"/>
    <property type="molecule type" value="Genomic_DNA"/>
</dbReference>
<dbReference type="AlphaFoldDB" id="K7YZR7"/>
<protein>
    <submittedName>
        <fullName evidence="1">Uncharacterized protein</fullName>
    </submittedName>
</protein>
<reference evidence="1 2" key="1">
    <citation type="journal article" date="2015" name="Genome Announc.">
        <title>Complete Genome Sequences of Two Helicobacter pylori Strains from a Canadian Arctic Aboriginal Community.</title>
        <authorList>
            <person name="Kersulyte D."/>
            <person name="Bertoli M.T."/>
            <person name="Tamma S."/>
            <person name="Keelan M."/>
            <person name="Munday R."/>
            <person name="Geary J."/>
            <person name="Veldhuyzen van Zanten S."/>
            <person name="Goodman K.J."/>
            <person name="Berg D.E."/>
        </authorList>
    </citation>
    <scope>NUCLEOTIDE SEQUENCE [LARGE SCALE GENOMIC DNA]</scope>
    <source>
        <strain evidence="1">Aklavik86</strain>
    </source>
</reference>
<dbReference type="RefSeq" id="WP_015086665.1">
    <property type="nucleotide sequence ID" value="NC_019563.1"/>
</dbReference>
<sequence length="125" mass="13824">MKRLALVLVLALGVMWGRSLPKWAKECSKEVEIQNLQTNQVQEEGKAVVEGKILVCGASEVLPLDMDYSLSSARHNALEKVLKAFNGDKIEITASQLKATFIGADKVYVLIEVDKKNIALINKEQ</sequence>
<name>K7YZR7_HELPX</name>
<gene>
    <name evidence="1" type="ORF">HPAKL86_01045</name>
</gene>
<evidence type="ECO:0000313" key="2">
    <source>
        <dbReference type="Proteomes" id="UP000010078"/>
    </source>
</evidence>
<dbReference type="HOGENOM" id="CLU_2130024_0_0_7"/>
<dbReference type="PATRIC" id="fig|1055532.3.peg.214"/>
<proteinExistence type="predicted"/>
<accession>K7YZR7</accession>
<evidence type="ECO:0000313" key="1">
    <source>
        <dbReference type="EMBL" id="AFX89235.1"/>
    </source>
</evidence>